<dbReference type="Gene3D" id="3.30.530.20">
    <property type="match status" value="1"/>
</dbReference>
<dbReference type="InterPro" id="IPR023393">
    <property type="entry name" value="START-like_dom_sf"/>
</dbReference>
<feature type="domain" description="Activator of Hsp90 ATPase homologue 1/2-like C-terminal" evidence="2">
    <location>
        <begin position="12"/>
        <end position="129"/>
    </location>
</feature>
<keyword evidence="4" id="KW-1185">Reference proteome</keyword>
<protein>
    <submittedName>
        <fullName evidence="3">Uncharacterized conserved protein YndB, AHSA1/START domain</fullName>
    </submittedName>
</protein>
<evidence type="ECO:0000313" key="4">
    <source>
        <dbReference type="Proteomes" id="UP000181997"/>
    </source>
</evidence>
<name>A0A0V8HI22_9BACI</name>
<proteinExistence type="inferred from homology"/>
<evidence type="ECO:0000259" key="2">
    <source>
        <dbReference type="Pfam" id="PF08327"/>
    </source>
</evidence>
<dbReference type="Proteomes" id="UP000181997">
    <property type="component" value="Unassembled WGS sequence"/>
</dbReference>
<accession>A0A0V8HI22</accession>
<dbReference type="CDD" id="cd08901">
    <property type="entry name" value="SRPBCC_CalC_Aha1-like_8"/>
    <property type="match status" value="1"/>
</dbReference>
<reference evidence="4" key="1">
    <citation type="submission" date="2016-08" db="EMBL/GenBank/DDBJ databases">
        <authorList>
            <person name="Varghese N."/>
            <person name="Submissions Spin"/>
        </authorList>
    </citation>
    <scope>NUCLEOTIDE SEQUENCE [LARGE SCALE GENOMIC DNA]</scope>
    <source>
        <strain evidence="4">SGD-1123</strain>
    </source>
</reference>
<organism evidence="3 4">
    <name type="scientific">[Bacillus] enclensis</name>
    <dbReference type="NCBI Taxonomy" id="1402860"/>
    <lineage>
        <taxon>Bacteria</taxon>
        <taxon>Bacillati</taxon>
        <taxon>Bacillota</taxon>
        <taxon>Bacilli</taxon>
        <taxon>Bacillales</taxon>
        <taxon>Bacillaceae</taxon>
        <taxon>Rossellomorea</taxon>
    </lineage>
</organism>
<comment type="similarity">
    <text evidence="1">Belongs to the AHA1 family.</text>
</comment>
<gene>
    <name evidence="3" type="ORF">GA0061094_2756</name>
</gene>
<evidence type="ECO:0000313" key="3">
    <source>
        <dbReference type="EMBL" id="SCC15572.1"/>
    </source>
</evidence>
<dbReference type="AlphaFoldDB" id="A0A0V8HI22"/>
<dbReference type="Pfam" id="PF08327">
    <property type="entry name" value="AHSA1"/>
    <property type="match status" value="1"/>
</dbReference>
<dbReference type="SUPFAM" id="SSF55961">
    <property type="entry name" value="Bet v1-like"/>
    <property type="match status" value="1"/>
</dbReference>
<dbReference type="RefSeq" id="WP_058298861.1">
    <property type="nucleotide sequence ID" value="NZ_FMAU01000003.1"/>
</dbReference>
<dbReference type="InterPro" id="IPR013538">
    <property type="entry name" value="ASHA1/2-like_C"/>
</dbReference>
<evidence type="ECO:0000256" key="1">
    <source>
        <dbReference type="ARBA" id="ARBA00006817"/>
    </source>
</evidence>
<sequence>MNNTTKMNIRKPAQEIFEAFVDPEKIGHFWFSSSSERWSEGKMITLRYEEYNAEGEIEIKEILENEKIVFEWAGGRMVTINFLPSEQDSTIVEVSEEGFDEKDENFIAQLVDNKEGWVYMLSCLKGYMEFGVNLRAGLVK</sequence>
<dbReference type="EMBL" id="FMAU01000003">
    <property type="protein sequence ID" value="SCC15572.1"/>
    <property type="molecule type" value="Genomic_DNA"/>
</dbReference>